<feature type="transmembrane region" description="Helical" evidence="2">
    <location>
        <begin position="341"/>
        <end position="360"/>
    </location>
</feature>
<keyword evidence="2" id="KW-1133">Transmembrane helix</keyword>
<sequence>MAWLTRPRGPLLSAGNLALAAVAVGAVLRVSEFLGFRQLYLDERLLLENIVGRAPFDFHHVLENDQMAPPGFLVIERLLVHLPFHVLATARLFPLLCGLASLLLMAPAARRYLDPRAVPIAVATLALGDHLLYYSAEIKQYSCDLMIALLALILAAPSPGAAAPGQPADTLSSRRLRALAAFGVIAPWFSFTVLFLLAGIGLRLLAVSIGTRDRRKVLSVVGVGAAWVLSLGGCVLLSRSILSSRDFIWIWWNFAFLPIPPHSLADAQLVAESVANVFINPGSILSPLDFTGTATAASLLAVIGCASVGRRWPGGLWLLIAPLLFGLAASAARQYPFHGRLAFYLVPTFHMLLAEGIAAVGRRSQWILTVALAGFFLYGEAAEIAWHHIIQGRFRTYDSHGDLKNDLLDELEFRRHPRRPPPPPPLPAPESAPAEPAP</sequence>
<dbReference type="KEGG" id="agv:OJF2_12460"/>
<feature type="transmembrane region" description="Helical" evidence="2">
    <location>
        <begin position="141"/>
        <end position="158"/>
    </location>
</feature>
<evidence type="ECO:0000256" key="1">
    <source>
        <dbReference type="SAM" id="MobiDB-lite"/>
    </source>
</evidence>
<dbReference type="AlphaFoldDB" id="A0A5B9VYF4"/>
<dbReference type="OrthoDB" id="8874072at2"/>
<organism evidence="3 4">
    <name type="scientific">Aquisphaera giovannonii</name>
    <dbReference type="NCBI Taxonomy" id="406548"/>
    <lineage>
        <taxon>Bacteria</taxon>
        <taxon>Pseudomonadati</taxon>
        <taxon>Planctomycetota</taxon>
        <taxon>Planctomycetia</taxon>
        <taxon>Isosphaerales</taxon>
        <taxon>Isosphaeraceae</taxon>
        <taxon>Aquisphaera</taxon>
    </lineage>
</organism>
<evidence type="ECO:0000313" key="4">
    <source>
        <dbReference type="Proteomes" id="UP000324233"/>
    </source>
</evidence>
<feature type="compositionally biased region" description="Pro residues" evidence="1">
    <location>
        <begin position="420"/>
        <end position="438"/>
    </location>
</feature>
<feature type="transmembrane region" description="Helical" evidence="2">
    <location>
        <begin position="367"/>
        <end position="386"/>
    </location>
</feature>
<feature type="transmembrane region" description="Helical" evidence="2">
    <location>
        <begin position="217"/>
        <end position="242"/>
    </location>
</feature>
<dbReference type="RefSeq" id="WP_148592179.1">
    <property type="nucleotide sequence ID" value="NZ_CP042997.1"/>
</dbReference>
<keyword evidence="4" id="KW-1185">Reference proteome</keyword>
<feature type="transmembrane region" description="Helical" evidence="2">
    <location>
        <begin position="316"/>
        <end position="335"/>
    </location>
</feature>
<keyword evidence="2" id="KW-0472">Membrane</keyword>
<dbReference type="Proteomes" id="UP000324233">
    <property type="component" value="Chromosome"/>
</dbReference>
<name>A0A5B9VYF4_9BACT</name>
<proteinExistence type="predicted"/>
<feature type="transmembrane region" description="Helical" evidence="2">
    <location>
        <begin position="12"/>
        <end position="30"/>
    </location>
</feature>
<evidence type="ECO:0000313" key="3">
    <source>
        <dbReference type="EMBL" id="QEH32765.1"/>
    </source>
</evidence>
<feature type="transmembrane region" description="Helical" evidence="2">
    <location>
        <begin position="290"/>
        <end position="309"/>
    </location>
</feature>
<reference evidence="3 4" key="1">
    <citation type="submission" date="2019-08" db="EMBL/GenBank/DDBJ databases">
        <title>Deep-cultivation of Planctomycetes and their phenomic and genomic characterization uncovers novel biology.</title>
        <authorList>
            <person name="Wiegand S."/>
            <person name="Jogler M."/>
            <person name="Boedeker C."/>
            <person name="Pinto D."/>
            <person name="Vollmers J."/>
            <person name="Rivas-Marin E."/>
            <person name="Kohn T."/>
            <person name="Peeters S.H."/>
            <person name="Heuer A."/>
            <person name="Rast P."/>
            <person name="Oberbeckmann S."/>
            <person name="Bunk B."/>
            <person name="Jeske O."/>
            <person name="Meyerdierks A."/>
            <person name="Storesund J.E."/>
            <person name="Kallscheuer N."/>
            <person name="Luecker S."/>
            <person name="Lage O.M."/>
            <person name="Pohl T."/>
            <person name="Merkel B.J."/>
            <person name="Hornburger P."/>
            <person name="Mueller R.-W."/>
            <person name="Bruemmer F."/>
            <person name="Labrenz M."/>
            <person name="Spormann A.M."/>
            <person name="Op den Camp H."/>
            <person name="Overmann J."/>
            <person name="Amann R."/>
            <person name="Jetten M.S.M."/>
            <person name="Mascher T."/>
            <person name="Medema M.H."/>
            <person name="Devos D.P."/>
            <person name="Kaster A.-K."/>
            <person name="Ovreas L."/>
            <person name="Rohde M."/>
            <person name="Galperin M.Y."/>
            <person name="Jogler C."/>
        </authorList>
    </citation>
    <scope>NUCLEOTIDE SEQUENCE [LARGE SCALE GENOMIC DNA]</scope>
    <source>
        <strain evidence="3 4">OJF2</strain>
    </source>
</reference>
<gene>
    <name evidence="3" type="ORF">OJF2_12460</name>
</gene>
<evidence type="ECO:0000256" key="2">
    <source>
        <dbReference type="SAM" id="Phobius"/>
    </source>
</evidence>
<accession>A0A5B9VYF4</accession>
<evidence type="ECO:0008006" key="5">
    <source>
        <dbReference type="Google" id="ProtNLM"/>
    </source>
</evidence>
<protein>
    <recommendedName>
        <fullName evidence="5">Glycosyltransferase RgtA/B/C/D-like domain-containing protein</fullName>
    </recommendedName>
</protein>
<keyword evidence="2" id="KW-0812">Transmembrane</keyword>
<feature type="region of interest" description="Disordered" evidence="1">
    <location>
        <begin position="412"/>
        <end position="438"/>
    </location>
</feature>
<dbReference type="EMBL" id="CP042997">
    <property type="protein sequence ID" value="QEH32765.1"/>
    <property type="molecule type" value="Genomic_DNA"/>
</dbReference>
<feature type="transmembrane region" description="Helical" evidence="2">
    <location>
        <begin position="82"/>
        <end position="105"/>
    </location>
</feature>
<feature type="transmembrane region" description="Helical" evidence="2">
    <location>
        <begin position="178"/>
        <end position="205"/>
    </location>
</feature>